<dbReference type="PANTHER" id="PTHR23021:SF82">
    <property type="entry name" value="G PROTEIN-COUPLED RECEPTOR"/>
    <property type="match status" value="1"/>
</dbReference>
<dbReference type="InterPro" id="IPR000276">
    <property type="entry name" value="GPCR_Rhodpsn"/>
</dbReference>
<organism evidence="6 7">
    <name type="scientific">Panagrellus redivivus</name>
    <name type="common">Microworm</name>
    <dbReference type="NCBI Taxonomy" id="6233"/>
    <lineage>
        <taxon>Eukaryota</taxon>
        <taxon>Metazoa</taxon>
        <taxon>Ecdysozoa</taxon>
        <taxon>Nematoda</taxon>
        <taxon>Chromadorea</taxon>
        <taxon>Rhabditida</taxon>
        <taxon>Tylenchina</taxon>
        <taxon>Panagrolaimomorpha</taxon>
        <taxon>Panagrolaimoidea</taxon>
        <taxon>Panagrolaimidae</taxon>
        <taxon>Panagrellus</taxon>
    </lineage>
</organism>
<evidence type="ECO:0000256" key="5">
    <source>
        <dbReference type="SAM" id="Phobius"/>
    </source>
</evidence>
<evidence type="ECO:0000256" key="3">
    <source>
        <dbReference type="ARBA" id="ARBA00022989"/>
    </source>
</evidence>
<dbReference type="Gene3D" id="1.20.1070.10">
    <property type="entry name" value="Rhodopsin 7-helix transmembrane proteins"/>
    <property type="match status" value="1"/>
</dbReference>
<reference evidence="6" key="1">
    <citation type="journal article" date="2013" name="Genetics">
        <title>The draft genome and transcriptome of Panagrellus redivivus are shaped by the harsh demands of a free-living lifestyle.</title>
        <authorList>
            <person name="Srinivasan J."/>
            <person name="Dillman A.R."/>
            <person name="Macchietto M.G."/>
            <person name="Heikkinen L."/>
            <person name="Lakso M."/>
            <person name="Fracchia K.M."/>
            <person name="Antoshechkin I."/>
            <person name="Mortazavi A."/>
            <person name="Wong G."/>
            <person name="Sternberg P.W."/>
        </authorList>
    </citation>
    <scope>NUCLEOTIDE SEQUENCE [LARGE SCALE GENOMIC DNA]</scope>
    <source>
        <strain evidence="6">MT8872</strain>
    </source>
</reference>
<keyword evidence="3 5" id="KW-1133">Transmembrane helix</keyword>
<dbReference type="Pfam" id="PF10321">
    <property type="entry name" value="7TM_GPCR_Srt"/>
    <property type="match status" value="1"/>
</dbReference>
<keyword evidence="6" id="KW-1185">Reference proteome</keyword>
<protein>
    <submittedName>
        <fullName evidence="7">G protein-coupled receptor</fullName>
    </submittedName>
</protein>
<sequence>MYSTPKHGYNIRFPILPPPTLSGLLLIDPTIPTIDETSRNPTSDDIIVGILMSVVSLICIFPNVIVMHAIKADKDLFRLNAYKFMFVLNIFDILQLVAHFITGFFNIFQTIGNHTFAKMLGAIATPSYITYAVLTVMLSINRLTQICFPYYDQYLFSPFAMKVWIGTSFLFFAMFAIALASPWATIIYLPEYWSWDYDKSDDYPASWYVQRCEMVIEIGGIPISGVIYLIVFGTLIKKTFLPATNLAYSCLNFMWIINGAVNPVIYYIVNAYVRNRRIAHSVPVAPKKSMAHHHGHGGATTTAVTMVTSKHGTAS</sequence>
<evidence type="ECO:0000313" key="7">
    <source>
        <dbReference type="WBParaSite" id="Pan_g6281.t1"/>
    </source>
</evidence>
<dbReference type="PRINTS" id="PR00237">
    <property type="entry name" value="GPCRRHODOPSN"/>
</dbReference>
<dbReference type="GO" id="GO:0016020">
    <property type="term" value="C:membrane"/>
    <property type="evidence" value="ECO:0007669"/>
    <property type="project" value="UniProtKB-SubCell"/>
</dbReference>
<evidence type="ECO:0000256" key="2">
    <source>
        <dbReference type="ARBA" id="ARBA00022692"/>
    </source>
</evidence>
<reference evidence="7" key="2">
    <citation type="submission" date="2020-10" db="UniProtKB">
        <authorList>
            <consortium name="WormBaseParasite"/>
        </authorList>
    </citation>
    <scope>IDENTIFICATION</scope>
</reference>
<feature type="transmembrane region" description="Helical" evidence="5">
    <location>
        <begin position="128"/>
        <end position="151"/>
    </location>
</feature>
<dbReference type="WBParaSite" id="Pan_g6281.t1">
    <property type="protein sequence ID" value="Pan_g6281.t1"/>
    <property type="gene ID" value="Pan_g6281"/>
</dbReference>
<feature type="transmembrane region" description="Helical" evidence="5">
    <location>
        <begin position="214"/>
        <end position="236"/>
    </location>
</feature>
<evidence type="ECO:0000313" key="6">
    <source>
        <dbReference type="Proteomes" id="UP000492821"/>
    </source>
</evidence>
<dbReference type="AlphaFoldDB" id="A0A7E4W425"/>
<dbReference type="InterPro" id="IPR019425">
    <property type="entry name" value="7TM_GPCR_serpentine_rcpt_Srt"/>
</dbReference>
<accession>A0A7E4W425</accession>
<dbReference type="SUPFAM" id="SSF81321">
    <property type="entry name" value="Family A G protein-coupled receptor-like"/>
    <property type="match status" value="1"/>
</dbReference>
<keyword evidence="2 5" id="KW-0812">Transmembrane</keyword>
<name>A0A7E4W425_PANRE</name>
<evidence type="ECO:0000256" key="1">
    <source>
        <dbReference type="ARBA" id="ARBA00004370"/>
    </source>
</evidence>
<feature type="transmembrane region" description="Helical" evidence="5">
    <location>
        <begin position="248"/>
        <end position="269"/>
    </location>
</feature>
<feature type="transmembrane region" description="Helical" evidence="5">
    <location>
        <begin position="163"/>
        <end position="189"/>
    </location>
</feature>
<feature type="transmembrane region" description="Helical" evidence="5">
    <location>
        <begin position="86"/>
        <end position="108"/>
    </location>
</feature>
<proteinExistence type="predicted"/>
<feature type="transmembrane region" description="Helical" evidence="5">
    <location>
        <begin position="46"/>
        <end position="66"/>
    </location>
</feature>
<keyword evidence="4 5" id="KW-0472">Membrane</keyword>
<evidence type="ECO:0000256" key="4">
    <source>
        <dbReference type="ARBA" id="ARBA00023136"/>
    </source>
</evidence>
<dbReference type="Proteomes" id="UP000492821">
    <property type="component" value="Unassembled WGS sequence"/>
</dbReference>
<comment type="subcellular location">
    <subcellularLocation>
        <location evidence="1">Membrane</location>
    </subcellularLocation>
</comment>
<dbReference type="PANTHER" id="PTHR23021">
    <property type="entry name" value="SERPENTINE RECEPTOR, CLASS T"/>
    <property type="match status" value="1"/>
</dbReference>
<dbReference type="GO" id="GO:0004930">
    <property type="term" value="F:G protein-coupled receptor activity"/>
    <property type="evidence" value="ECO:0007669"/>
    <property type="project" value="InterPro"/>
</dbReference>